<keyword evidence="11 21" id="KW-0812">Transmembrane</keyword>
<evidence type="ECO:0000256" key="3">
    <source>
        <dbReference type="ARBA" id="ARBA00004182"/>
    </source>
</evidence>
<keyword evidence="16 21" id="KW-1133">Transmembrane helix</keyword>
<keyword evidence="13" id="KW-0945">Host-virus interaction</keyword>
<gene>
    <name evidence="22" type="primary">env</name>
</gene>
<evidence type="ECO:0000256" key="1">
    <source>
        <dbReference type="ARBA" id="ARBA00004162"/>
    </source>
</evidence>
<keyword evidence="9" id="KW-1162">Viral penetration into host cytoplasm</keyword>
<evidence type="ECO:0000256" key="6">
    <source>
        <dbReference type="ARBA" id="ARBA00022506"/>
    </source>
</evidence>
<evidence type="ECO:0000256" key="4">
    <source>
        <dbReference type="ARBA" id="ARBA00004202"/>
    </source>
</evidence>
<dbReference type="EMBL" id="AF331500">
    <property type="protein sequence ID" value="AAK18189.1"/>
    <property type="molecule type" value="mRNA"/>
</dbReference>
<dbReference type="PANTHER" id="PTHR10424">
    <property type="entry name" value="VIRAL ENVELOPE PROTEIN"/>
    <property type="match status" value="1"/>
</dbReference>
<dbReference type="ABCD" id="Q991W9">
    <property type="antibodies" value="3 sequenced antibodies"/>
</dbReference>
<feature type="transmembrane region" description="Helical" evidence="21">
    <location>
        <begin position="451"/>
        <end position="473"/>
    </location>
</feature>
<evidence type="ECO:0000256" key="10">
    <source>
        <dbReference type="ARBA" id="ARBA00022685"/>
    </source>
</evidence>
<dbReference type="GO" id="GO:0019062">
    <property type="term" value="P:virion attachment to host cell"/>
    <property type="evidence" value="ECO:0007669"/>
    <property type="project" value="UniProtKB-KW"/>
</dbReference>
<reference evidence="22" key="1">
    <citation type="journal article" date="2001" name="Virology">
        <title>Multiple sclerosis retrovirus particles and recombinant envelope trigger an abnormal immune response in vitro, by inducing polyclonal Vbeta16 T-lymphocyte activation.</title>
        <authorList>
            <person name="Perron H."/>
            <person name="Jouvin-Marche E."/>
            <person name="Michel M."/>
            <person name="Ounanian-Paraz A."/>
            <person name="Camelo S."/>
            <person name="Dumon A."/>
            <person name="Jolivet-Reynaud C."/>
            <person name="Marcel F."/>
            <person name="Souillet Y."/>
            <person name="Borel E."/>
            <person name="Gebuhrer L."/>
            <person name="Santoro L."/>
            <person name="Marcel S."/>
            <person name="Seigneurin J.M."/>
            <person name="Marche P.N."/>
            <person name="Lafon M."/>
        </authorList>
    </citation>
    <scope>NUCLEOTIDE SEQUENCE</scope>
</reference>
<accession>Q991W9</accession>
<evidence type="ECO:0000256" key="2">
    <source>
        <dbReference type="ARBA" id="ARBA00004165"/>
    </source>
</evidence>
<dbReference type="SMR" id="Q991W9"/>
<dbReference type="SUPFAM" id="SSF58069">
    <property type="entry name" value="Virus ectodomain"/>
    <property type="match status" value="1"/>
</dbReference>
<keyword evidence="10" id="KW-0165">Cleavage on pair of basic residues</keyword>
<dbReference type="GO" id="GO:0046718">
    <property type="term" value="P:symbiont entry into host cell"/>
    <property type="evidence" value="ECO:0007669"/>
    <property type="project" value="UniProtKB-KW"/>
</dbReference>
<evidence type="ECO:0000256" key="21">
    <source>
        <dbReference type="SAM" id="Phobius"/>
    </source>
</evidence>
<evidence type="ECO:0000256" key="9">
    <source>
        <dbReference type="ARBA" id="ARBA00022595"/>
    </source>
</evidence>
<dbReference type="Gene3D" id="1.10.287.210">
    <property type="match status" value="1"/>
</dbReference>
<evidence type="ECO:0000256" key="19">
    <source>
        <dbReference type="ARBA" id="ARBA00023180"/>
    </source>
</evidence>
<evidence type="ECO:0000256" key="11">
    <source>
        <dbReference type="ARBA" id="ARBA00022692"/>
    </source>
</evidence>
<evidence type="ECO:0000256" key="17">
    <source>
        <dbReference type="ARBA" id="ARBA00023136"/>
    </source>
</evidence>
<keyword evidence="22" id="KW-0261">Viral envelope protein</keyword>
<evidence type="ECO:0000256" key="5">
    <source>
        <dbReference type="ARBA" id="ARBA00022475"/>
    </source>
</evidence>
<keyword evidence="5" id="KW-1003">Cell membrane</keyword>
<evidence type="ECO:0000256" key="8">
    <source>
        <dbReference type="ARBA" id="ARBA00022521"/>
    </source>
</evidence>
<dbReference type="GO" id="GO:0019064">
    <property type="term" value="P:fusion of virus membrane with host plasma membrane"/>
    <property type="evidence" value="ECO:0007669"/>
    <property type="project" value="UniProtKB-KW"/>
</dbReference>
<dbReference type="GO" id="GO:0005886">
    <property type="term" value="C:plasma membrane"/>
    <property type="evidence" value="ECO:0007669"/>
    <property type="project" value="UniProtKB-SubCell"/>
</dbReference>
<dbReference type="GO" id="GO:0055036">
    <property type="term" value="C:virion membrane"/>
    <property type="evidence" value="ECO:0007669"/>
    <property type="project" value="UniProtKB-SubCell"/>
</dbReference>
<keyword evidence="13" id="KW-1161">Viral attachment to host cell</keyword>
<evidence type="ECO:0000256" key="12">
    <source>
        <dbReference type="ARBA" id="ARBA00022729"/>
    </source>
</evidence>
<evidence type="ECO:0000256" key="15">
    <source>
        <dbReference type="ARBA" id="ARBA00022870"/>
    </source>
</evidence>
<evidence type="ECO:0000256" key="20">
    <source>
        <dbReference type="ARBA" id="ARBA00046288"/>
    </source>
</evidence>
<comment type="subcellular location">
    <subcellularLocation>
        <location evidence="4">Cell membrane</location>
        <topology evidence="4">Peripheral membrane protein</topology>
    </subcellularLocation>
    <subcellularLocation>
        <location evidence="1">Cell membrane</location>
        <topology evidence="1">Single-pass membrane protein</topology>
    </subcellularLocation>
    <subcellularLocation>
        <location evidence="20">Endomembrane system</location>
        <topology evidence="20">Single-pass type I membrane protein</topology>
    </subcellularLocation>
    <subcellularLocation>
        <location evidence="2">Host cell membrane</location>
    </subcellularLocation>
    <subcellularLocation>
        <location evidence="3">Virion membrane</location>
    </subcellularLocation>
</comment>
<keyword evidence="8" id="KW-1169">Fusion of virus membrane with host cell membrane</keyword>
<dbReference type="CDD" id="cd09851">
    <property type="entry name" value="HTLV-1-like_HR1-HR2"/>
    <property type="match status" value="1"/>
</dbReference>
<organism evidence="22">
    <name type="scientific">Multiple sclerosis associated retrovirus element</name>
    <dbReference type="NCBI Taxonomy" id="89382"/>
    <lineage>
        <taxon>Viruses</taxon>
        <taxon>Riboviria</taxon>
        <taxon>Pararnavirae</taxon>
        <taxon>Artverviricota</taxon>
        <taxon>Revtraviricetes</taxon>
        <taxon>Ortervirales</taxon>
        <taxon>Retroviridae</taxon>
        <taxon>Human endogenous retrovirus W</taxon>
    </lineage>
</organism>
<keyword evidence="15" id="KW-1043">Host membrane</keyword>
<evidence type="ECO:0000256" key="7">
    <source>
        <dbReference type="ARBA" id="ARBA00022511"/>
    </source>
</evidence>
<keyword evidence="6" id="KW-1160">Virus entry into host cell</keyword>
<keyword evidence="17 21" id="KW-0472">Membrane</keyword>
<evidence type="ECO:0000256" key="14">
    <source>
        <dbReference type="ARBA" id="ARBA00022844"/>
    </source>
</evidence>
<keyword evidence="12" id="KW-0732">Signal</keyword>
<evidence type="ECO:0000256" key="18">
    <source>
        <dbReference type="ARBA" id="ARBA00023157"/>
    </source>
</evidence>
<sequence>MALPYHTFLFTVLLPPFALTAPPPCCCTTSSSPYQEFLWRTRLPGNIDAPSYRSLSKGNSTFTAHTHMPRNCYNSATLCMHANTHYWTGKMINPSCPGGLGATVCWTYFTHTSMSDGGGIQGQAREKQVKEAISQLTRGHSTPSPYKGLVLSKLHETLRTHTRLVSLFNTTLTRLHEVSAQNPTNCWMCLPLHFRPYISIPVPEQWNNFSTEINTTSVLVGPLVSNLEITHTSNLTCVKFSNTIDTTSSQCIRWVTPPTRIVCLPSGIFFVCGTSAYHCLNGSSESMCFLSFLVPPMTIYTEQDLYNHVVPKPHNKRVPILPFVIRAGVLGRLGTGIGSITTSTQFYYKLSQEINGDMEQVTDSLVTLQDQLNSLAAVVLQNRRALDLLTAKRGGTCLFLGEERCYYVNQSRIVTEKVKEIRDRIQCRAEELQNTERWGLLSQWMPWTLPFLGPLAAIIFLLLFGPCIFNFLVKFVSSRIEAVKLQIVLQMEPQMQSMTKIYRGPLDRPARLCSDVNDIEVTPPEEISTAQPLLHSNSVGSS</sequence>
<keyword evidence="19" id="KW-0325">Glycoprotein</keyword>
<evidence type="ECO:0000256" key="16">
    <source>
        <dbReference type="ARBA" id="ARBA00022989"/>
    </source>
</evidence>
<dbReference type="InterPro" id="IPR018154">
    <property type="entry name" value="TLV/ENV_coat_polyprotein"/>
</dbReference>
<keyword evidence="6" id="KW-1168">Fusion of virus membrane with host membrane</keyword>
<protein>
    <submittedName>
        <fullName evidence="22">Recombinant envelope protein</fullName>
    </submittedName>
</protein>
<dbReference type="GO" id="GO:0019031">
    <property type="term" value="C:viral envelope"/>
    <property type="evidence" value="ECO:0007669"/>
    <property type="project" value="UniProtKB-KW"/>
</dbReference>
<dbReference type="Pfam" id="PF00429">
    <property type="entry name" value="TLV_coat"/>
    <property type="match status" value="1"/>
</dbReference>
<name>Q991W9_9RETR</name>
<evidence type="ECO:0000256" key="13">
    <source>
        <dbReference type="ARBA" id="ARBA00022804"/>
    </source>
</evidence>
<dbReference type="GO" id="GO:0020002">
    <property type="term" value="C:host cell plasma membrane"/>
    <property type="evidence" value="ECO:0007669"/>
    <property type="project" value="UniProtKB-SubCell"/>
</dbReference>
<keyword evidence="18" id="KW-1015">Disulfide bond</keyword>
<dbReference type="PANTHER" id="PTHR10424:SF48">
    <property type="entry name" value="SYNCYTIN-1"/>
    <property type="match status" value="1"/>
</dbReference>
<keyword evidence="14" id="KW-0946">Virion</keyword>
<keyword evidence="7" id="KW-1032">Host cell membrane</keyword>
<proteinExistence type="evidence at transcript level"/>
<evidence type="ECO:0000313" key="22">
    <source>
        <dbReference type="EMBL" id="AAK18189.1"/>
    </source>
</evidence>